<proteinExistence type="predicted"/>
<dbReference type="Proteomes" id="UP000647133">
    <property type="component" value="Unassembled WGS sequence"/>
</dbReference>
<reference evidence="1 2" key="1">
    <citation type="submission" date="2020-09" db="EMBL/GenBank/DDBJ databases">
        <title>Echinicola sp. CAU 1574 isolated from sand of Sido Beach.</title>
        <authorList>
            <person name="Kim W."/>
        </authorList>
    </citation>
    <scope>NUCLEOTIDE SEQUENCE [LARGE SCALE GENOMIC DNA]</scope>
    <source>
        <strain evidence="1 2">CAU 1574</strain>
    </source>
</reference>
<comment type="caution">
    <text evidence="1">The sequence shown here is derived from an EMBL/GenBank/DDBJ whole genome shotgun (WGS) entry which is preliminary data.</text>
</comment>
<dbReference type="RefSeq" id="WP_192007634.1">
    <property type="nucleotide sequence ID" value="NZ_JACYTQ010000001.1"/>
</dbReference>
<accession>A0ABR9AFF8</accession>
<evidence type="ECO:0000313" key="1">
    <source>
        <dbReference type="EMBL" id="MBD8487575.1"/>
    </source>
</evidence>
<organism evidence="1 2">
    <name type="scientific">Echinicola arenosa</name>
    <dbReference type="NCBI Taxonomy" id="2774144"/>
    <lineage>
        <taxon>Bacteria</taxon>
        <taxon>Pseudomonadati</taxon>
        <taxon>Bacteroidota</taxon>
        <taxon>Cytophagia</taxon>
        <taxon>Cytophagales</taxon>
        <taxon>Cyclobacteriaceae</taxon>
        <taxon>Echinicola</taxon>
    </lineage>
</organism>
<sequence length="235" mass="27635">MKTLSENWISEGWVDFEYKKYLLMAYLKEVDQHFGDVKLYPPLADLIKHYHKLQDLEKSKGSLRNAFPKRVVGVDYKRMKFNHEQLHKEGELMKELDNIIAFSIPKIRSYIDQGKDIYDFIEDNLVVEPIGLSPIYQKEGYVFISFDKSSDVHIYSYQMKLFENSFEKLRGIAFEFISKSTKSLANTYEQIKLDLVKNHRHLPNPATWRVHSAKVVPLEESLVPISKRILMKMIA</sequence>
<dbReference type="EMBL" id="JACYTQ010000001">
    <property type="protein sequence ID" value="MBD8487575.1"/>
    <property type="molecule type" value="Genomic_DNA"/>
</dbReference>
<evidence type="ECO:0000313" key="2">
    <source>
        <dbReference type="Proteomes" id="UP000647133"/>
    </source>
</evidence>
<name>A0ABR9AFF8_9BACT</name>
<gene>
    <name evidence="1" type="ORF">IFO69_02330</name>
</gene>
<protein>
    <submittedName>
        <fullName evidence="1">Uncharacterized protein</fullName>
    </submittedName>
</protein>
<keyword evidence="2" id="KW-1185">Reference proteome</keyword>